<evidence type="ECO:0000256" key="5">
    <source>
        <dbReference type="SAM" id="Phobius"/>
    </source>
</evidence>
<comment type="caution">
    <text evidence="7">The sequence shown here is derived from an EMBL/GenBank/DDBJ whole genome shotgun (WGS) entry which is preliminary data.</text>
</comment>
<feature type="transmembrane region" description="Helical" evidence="5">
    <location>
        <begin position="7"/>
        <end position="28"/>
    </location>
</feature>
<feature type="transmembrane region" description="Helical" evidence="5">
    <location>
        <begin position="167"/>
        <end position="189"/>
    </location>
</feature>
<keyword evidence="8" id="KW-1185">Reference proteome</keyword>
<keyword evidence="3 5" id="KW-1133">Transmembrane helix</keyword>
<dbReference type="Proteomes" id="UP000634668">
    <property type="component" value="Unassembled WGS sequence"/>
</dbReference>
<evidence type="ECO:0000259" key="6">
    <source>
        <dbReference type="Pfam" id="PF04932"/>
    </source>
</evidence>
<dbReference type="RefSeq" id="WP_026814975.1">
    <property type="nucleotide sequence ID" value="NZ_BMWP01000058.1"/>
</dbReference>
<dbReference type="AlphaFoldDB" id="A0A918J7W7"/>
<evidence type="ECO:0000256" key="4">
    <source>
        <dbReference type="ARBA" id="ARBA00023136"/>
    </source>
</evidence>
<reference evidence="7" key="1">
    <citation type="journal article" date="2014" name="Int. J. Syst. Evol. Microbiol.">
        <title>Complete genome sequence of Corynebacterium casei LMG S-19264T (=DSM 44701T), isolated from a smear-ripened cheese.</title>
        <authorList>
            <consortium name="US DOE Joint Genome Institute (JGI-PGF)"/>
            <person name="Walter F."/>
            <person name="Albersmeier A."/>
            <person name="Kalinowski J."/>
            <person name="Ruckert C."/>
        </authorList>
    </citation>
    <scope>NUCLEOTIDE SEQUENCE</scope>
    <source>
        <strain evidence="7">KCTC 12113</strain>
    </source>
</reference>
<sequence length="393" mass="44319">MKKLVFIISFFSYSGYYAGLAILFSLGLGGMSRFYSVPLRLFLLISMLYLIKNNISNIRFNKFPGIIPLFIIFWCYYFIKILYTENIDDTHTLGRTWPEYIFYSLSFVIFPFITFTLLSLDKFRNTIVNGFIISGFALGIIGIYLYGSLLTSGIGRINLITYQTGEAVLNPLSLSYSGALTIVLCIYKFVILGQIKKPEKFFLIITMILSFALFLLGSSRGSIVALAFTLPLFIAYSPARIKLKLIVFSIILTPIIIWAITASGSNIFDRVTNTSKDGGGGRDYLWTEALSHFLESPIFGGRIEIGGIYPHNLIIEILMATGIIGSLIILPIIFKGFQIAFRRIKENKEDMFMVLILIQGFTQHFFSGSFATATLVFLPLGMAYSCYNKKNEY</sequence>
<feature type="transmembrane region" description="Helical" evidence="5">
    <location>
        <begin position="313"/>
        <end position="334"/>
    </location>
</feature>
<dbReference type="PANTHER" id="PTHR37422">
    <property type="entry name" value="TEICHURONIC ACID BIOSYNTHESIS PROTEIN TUAE"/>
    <property type="match status" value="1"/>
</dbReference>
<gene>
    <name evidence="7" type="ORF">GCM10007383_38820</name>
</gene>
<organism evidence="7 8">
    <name type="scientific">Arenibacter certesii</name>
    <dbReference type="NCBI Taxonomy" id="228955"/>
    <lineage>
        <taxon>Bacteria</taxon>
        <taxon>Pseudomonadati</taxon>
        <taxon>Bacteroidota</taxon>
        <taxon>Flavobacteriia</taxon>
        <taxon>Flavobacteriales</taxon>
        <taxon>Flavobacteriaceae</taxon>
        <taxon>Arenibacter</taxon>
    </lineage>
</organism>
<comment type="subcellular location">
    <subcellularLocation>
        <location evidence="1">Membrane</location>
        <topology evidence="1">Multi-pass membrane protein</topology>
    </subcellularLocation>
</comment>
<dbReference type="EMBL" id="BMWP01000058">
    <property type="protein sequence ID" value="GGW51686.1"/>
    <property type="molecule type" value="Genomic_DNA"/>
</dbReference>
<evidence type="ECO:0000313" key="8">
    <source>
        <dbReference type="Proteomes" id="UP000634668"/>
    </source>
</evidence>
<evidence type="ECO:0000256" key="1">
    <source>
        <dbReference type="ARBA" id="ARBA00004141"/>
    </source>
</evidence>
<proteinExistence type="predicted"/>
<accession>A0A918J7W7</accession>
<feature type="transmembrane region" description="Helical" evidence="5">
    <location>
        <begin position="63"/>
        <end position="80"/>
    </location>
</feature>
<protein>
    <recommendedName>
        <fullName evidence="6">O-antigen ligase-related domain-containing protein</fullName>
    </recommendedName>
</protein>
<evidence type="ECO:0000256" key="2">
    <source>
        <dbReference type="ARBA" id="ARBA00022692"/>
    </source>
</evidence>
<evidence type="ECO:0000313" key="7">
    <source>
        <dbReference type="EMBL" id="GGW51686.1"/>
    </source>
</evidence>
<dbReference type="InterPro" id="IPR007016">
    <property type="entry name" value="O-antigen_ligase-rel_domated"/>
</dbReference>
<dbReference type="Pfam" id="PF04932">
    <property type="entry name" value="Wzy_C"/>
    <property type="match status" value="1"/>
</dbReference>
<feature type="transmembrane region" description="Helical" evidence="5">
    <location>
        <begin position="127"/>
        <end position="147"/>
    </location>
</feature>
<dbReference type="PANTHER" id="PTHR37422:SF13">
    <property type="entry name" value="LIPOPOLYSACCHARIDE BIOSYNTHESIS PROTEIN PA4999-RELATED"/>
    <property type="match status" value="1"/>
</dbReference>
<feature type="transmembrane region" description="Helical" evidence="5">
    <location>
        <begin position="201"/>
        <end position="217"/>
    </location>
</feature>
<dbReference type="InterPro" id="IPR051533">
    <property type="entry name" value="WaaL-like"/>
</dbReference>
<feature type="transmembrane region" description="Helical" evidence="5">
    <location>
        <begin position="354"/>
        <end position="378"/>
    </location>
</feature>
<evidence type="ECO:0000256" key="3">
    <source>
        <dbReference type="ARBA" id="ARBA00022989"/>
    </source>
</evidence>
<dbReference type="GO" id="GO:0016020">
    <property type="term" value="C:membrane"/>
    <property type="evidence" value="ECO:0007669"/>
    <property type="project" value="UniProtKB-SubCell"/>
</dbReference>
<feature type="transmembrane region" description="Helical" evidence="5">
    <location>
        <begin position="246"/>
        <end position="268"/>
    </location>
</feature>
<feature type="transmembrane region" description="Helical" evidence="5">
    <location>
        <begin position="100"/>
        <end position="120"/>
    </location>
</feature>
<feature type="transmembrane region" description="Helical" evidence="5">
    <location>
        <begin position="34"/>
        <end position="51"/>
    </location>
</feature>
<name>A0A918J7W7_9FLAO</name>
<keyword evidence="4 5" id="KW-0472">Membrane</keyword>
<keyword evidence="2 5" id="KW-0812">Transmembrane</keyword>
<feature type="domain" description="O-antigen ligase-related" evidence="6">
    <location>
        <begin position="206"/>
        <end position="329"/>
    </location>
</feature>
<reference evidence="7" key="2">
    <citation type="submission" date="2020-09" db="EMBL/GenBank/DDBJ databases">
        <authorList>
            <person name="Sun Q."/>
            <person name="Kim S."/>
        </authorList>
    </citation>
    <scope>NUCLEOTIDE SEQUENCE</scope>
    <source>
        <strain evidence="7">KCTC 12113</strain>
    </source>
</reference>
<feature type="transmembrane region" description="Helical" evidence="5">
    <location>
        <begin position="223"/>
        <end position="239"/>
    </location>
</feature>